<reference evidence="2 3" key="1">
    <citation type="submission" date="2020-01" db="EMBL/GenBank/DDBJ databases">
        <title>Genomes of bacteria type strains.</title>
        <authorList>
            <person name="Chen J."/>
            <person name="Zhu S."/>
            <person name="Yang J."/>
        </authorList>
    </citation>
    <scope>NUCLEOTIDE SEQUENCE [LARGE SCALE GENOMIC DNA]</scope>
    <source>
        <strain evidence="2 3">DSM 16655</strain>
    </source>
</reference>
<keyword evidence="3" id="KW-1185">Reference proteome</keyword>
<dbReference type="Gene3D" id="3.40.190.10">
    <property type="entry name" value="Periplasmic binding protein-like II"/>
    <property type="match status" value="2"/>
</dbReference>
<dbReference type="InterPro" id="IPR011852">
    <property type="entry name" value="TRAP_TAXI"/>
</dbReference>
<sequence>MRRTPLRDFVIGLRGLALAAGISLCAASPGHAQEFERNIMTGGPTGTYIRIGQDMAALGAQCGLTLNVMESAGSLENFVGVRKRRNTQFGIVQSDVLEYLKTFEANDAEIQDAVRGVRIMFPLYNEEVHVLARSGLSGIRDLEGQRVAIGVKDSGTFLTASLILDILQVKDAERLPLNPDQALPKLQAGEIDAFFYVAGAPASLFAKADIDPEKFHLLPITEAPLLATYTETSIPGGTYGFQREGVDLVAVKAVLMTYDYDPNRNAYHRESCTTVSDFSSLVLNNMERLRETGHPKWKSVDLTALPPGWQVGSCVKAGMALDYAPECTKTAQPAPADSNEEYLNLLKQRLKN</sequence>
<evidence type="ECO:0000313" key="2">
    <source>
        <dbReference type="EMBL" id="MCO6408168.1"/>
    </source>
</evidence>
<proteinExistence type="predicted"/>
<name>A0ABT1CPM7_9HYPH</name>
<protein>
    <submittedName>
        <fullName evidence="2">TAXI family TRAP transporter solute-binding subunit</fullName>
    </submittedName>
</protein>
<gene>
    <name evidence="2" type="ORF">GTW23_08290</name>
</gene>
<comment type="caution">
    <text evidence="2">The sequence shown here is derived from an EMBL/GenBank/DDBJ whole genome shotgun (WGS) entry which is preliminary data.</text>
</comment>
<organism evidence="2 3">
    <name type="scientific">Hoeflea alexandrii</name>
    <dbReference type="NCBI Taxonomy" id="288436"/>
    <lineage>
        <taxon>Bacteria</taxon>
        <taxon>Pseudomonadati</taxon>
        <taxon>Pseudomonadota</taxon>
        <taxon>Alphaproteobacteria</taxon>
        <taxon>Hyphomicrobiales</taxon>
        <taxon>Rhizobiaceae</taxon>
        <taxon>Hoeflea</taxon>
    </lineage>
</organism>
<dbReference type="PANTHER" id="PTHR42941:SF1">
    <property type="entry name" value="SLL1037 PROTEIN"/>
    <property type="match status" value="1"/>
</dbReference>
<feature type="chain" id="PRO_5045208434" evidence="1">
    <location>
        <begin position="33"/>
        <end position="352"/>
    </location>
</feature>
<keyword evidence="1" id="KW-0732">Signal</keyword>
<dbReference type="PANTHER" id="PTHR42941">
    <property type="entry name" value="SLL1037 PROTEIN"/>
    <property type="match status" value="1"/>
</dbReference>
<dbReference type="NCBIfam" id="TIGR02122">
    <property type="entry name" value="TRAP_TAXI"/>
    <property type="match status" value="1"/>
</dbReference>
<evidence type="ECO:0000313" key="3">
    <source>
        <dbReference type="Proteomes" id="UP001320715"/>
    </source>
</evidence>
<dbReference type="SUPFAM" id="SSF53850">
    <property type="entry name" value="Periplasmic binding protein-like II"/>
    <property type="match status" value="1"/>
</dbReference>
<accession>A0ABT1CPM7</accession>
<dbReference type="EMBL" id="JAAAML010000001">
    <property type="protein sequence ID" value="MCO6408168.1"/>
    <property type="molecule type" value="Genomic_DNA"/>
</dbReference>
<evidence type="ECO:0000256" key="1">
    <source>
        <dbReference type="SAM" id="SignalP"/>
    </source>
</evidence>
<dbReference type="Proteomes" id="UP001320715">
    <property type="component" value="Unassembled WGS sequence"/>
</dbReference>
<dbReference type="Pfam" id="PF16868">
    <property type="entry name" value="NMT1_3"/>
    <property type="match status" value="1"/>
</dbReference>
<feature type="signal peptide" evidence="1">
    <location>
        <begin position="1"/>
        <end position="32"/>
    </location>
</feature>